<sequence length="67" mass="7363">MSALRAVLFEWGLSRIARILVAGLAIFLALRVTDGFLTGLGATLLFLFVLTLPWEIANRLSDRLSDS</sequence>
<dbReference type="GeneID" id="56143944"/>
<dbReference type="RefSeq" id="WP_180839945.1">
    <property type="nucleotide sequence ID" value="NZ_CP059154.1"/>
</dbReference>
<evidence type="ECO:0000256" key="1">
    <source>
        <dbReference type="SAM" id="Phobius"/>
    </source>
</evidence>
<proteinExistence type="predicted"/>
<keyword evidence="3" id="KW-1185">Reference proteome</keyword>
<keyword evidence="1" id="KW-1133">Transmembrane helix</keyword>
<dbReference type="EMBL" id="CP059154">
    <property type="protein sequence ID" value="QLK24837.1"/>
    <property type="molecule type" value="Genomic_DNA"/>
</dbReference>
<accession>A0A7D6CMG6</accession>
<dbReference type="AlphaFoldDB" id="A0A7D6CMG6"/>
<evidence type="ECO:0000313" key="3">
    <source>
        <dbReference type="Proteomes" id="UP000510869"/>
    </source>
</evidence>
<dbReference type="Proteomes" id="UP000510869">
    <property type="component" value="Chromosome"/>
</dbReference>
<protein>
    <submittedName>
        <fullName evidence="2">Uncharacterized protein</fullName>
    </submittedName>
</protein>
<gene>
    <name evidence="2" type="ORF">HYG81_12025</name>
</gene>
<organism evidence="2 3">
    <name type="scientific">Natrinema zhouii</name>
    <dbReference type="NCBI Taxonomy" id="1710539"/>
    <lineage>
        <taxon>Archaea</taxon>
        <taxon>Methanobacteriati</taxon>
        <taxon>Methanobacteriota</taxon>
        <taxon>Stenosarchaea group</taxon>
        <taxon>Halobacteria</taxon>
        <taxon>Halobacteriales</taxon>
        <taxon>Natrialbaceae</taxon>
        <taxon>Natrinema</taxon>
    </lineage>
</organism>
<dbReference type="KEGG" id="nay:HYG81_12025"/>
<feature type="transmembrane region" description="Helical" evidence="1">
    <location>
        <begin position="12"/>
        <end position="30"/>
    </location>
</feature>
<dbReference type="OrthoDB" id="330242at2157"/>
<reference evidence="2 3" key="1">
    <citation type="submission" date="2020-07" db="EMBL/GenBank/DDBJ databases">
        <title>Natrinema (YPL30) sp. nov. and Haloterrigena xxxxxx (YPL8) sp. nov., isolated from a salt mine.</title>
        <authorList>
            <person name="Cui H."/>
        </authorList>
    </citation>
    <scope>NUCLEOTIDE SEQUENCE [LARGE SCALE GENOMIC DNA]</scope>
    <source>
        <strain evidence="2 3">YPL13</strain>
    </source>
</reference>
<name>A0A7D6CMG6_9EURY</name>
<evidence type="ECO:0000313" key="2">
    <source>
        <dbReference type="EMBL" id="QLK24837.1"/>
    </source>
</evidence>
<keyword evidence="1" id="KW-0812">Transmembrane</keyword>
<keyword evidence="1" id="KW-0472">Membrane</keyword>
<feature type="transmembrane region" description="Helical" evidence="1">
    <location>
        <begin position="36"/>
        <end position="57"/>
    </location>
</feature>